<gene>
    <name evidence="2" type="ORF">SCORR_v1c05280</name>
</gene>
<sequence length="255" mass="29957">MNLYTFKLTYKYTFGILSCLSIYTYYFYKLISGHGISDYNGNYEIYTLDYFTTFTLISNIFCQVWLLLAAIRPNKEGDSKFLGYTTALNFAVMITITFIVYNGILVPLDTGFPTHPYDAFATVVNHIITPIAFVTYFLFFMRNKKKVELNTYFIKKFWILFVMVLTYCIFSLIKGEIRYQSHSELYTTPKGGNIWYPYFFLNIHNPNGPMGIPGAAWFVIAFILIVGVMIGFTYLYNYVNNQFIKTKFYKSRYNW</sequence>
<evidence type="ECO:0000313" key="2">
    <source>
        <dbReference type="EMBL" id="ASP28300.1"/>
    </source>
</evidence>
<reference evidence="2 3" key="1">
    <citation type="submission" date="2017-07" db="EMBL/GenBank/DDBJ databases">
        <title>Complete genome sequence of Spiroplasma corruscae EC-1 (DSM 19793).</title>
        <authorList>
            <person name="Tsai Y.-M."/>
            <person name="Lo W.-S."/>
            <person name="Kuo C.-H."/>
        </authorList>
    </citation>
    <scope>NUCLEOTIDE SEQUENCE [LARGE SCALE GENOMIC DNA]</scope>
    <source>
        <strain evidence="2 3">EC-1</strain>
    </source>
</reference>
<dbReference type="AlphaFoldDB" id="A0A222EP82"/>
<evidence type="ECO:0008006" key="4">
    <source>
        <dbReference type="Google" id="ProtNLM"/>
    </source>
</evidence>
<feature type="transmembrane region" description="Helical" evidence="1">
    <location>
        <begin position="12"/>
        <end position="28"/>
    </location>
</feature>
<dbReference type="OrthoDB" id="392064at2"/>
<feature type="transmembrane region" description="Helical" evidence="1">
    <location>
        <begin position="119"/>
        <end position="141"/>
    </location>
</feature>
<dbReference type="Proteomes" id="UP000203229">
    <property type="component" value="Chromosome"/>
</dbReference>
<dbReference type="RefSeq" id="WP_094048903.1">
    <property type="nucleotide sequence ID" value="NZ_CP022535.1"/>
</dbReference>
<keyword evidence="3" id="KW-1185">Reference proteome</keyword>
<dbReference type="KEGG" id="scou:SCORR_v1c05280"/>
<feature type="transmembrane region" description="Helical" evidence="1">
    <location>
        <begin position="81"/>
        <end position="104"/>
    </location>
</feature>
<keyword evidence="1" id="KW-1133">Transmembrane helix</keyword>
<feature type="transmembrane region" description="Helical" evidence="1">
    <location>
        <begin position="215"/>
        <end position="239"/>
    </location>
</feature>
<dbReference type="EMBL" id="CP022535">
    <property type="protein sequence ID" value="ASP28300.1"/>
    <property type="molecule type" value="Genomic_DNA"/>
</dbReference>
<accession>A0A222EP82</accession>
<keyword evidence="1" id="KW-0812">Transmembrane</keyword>
<feature type="transmembrane region" description="Helical" evidence="1">
    <location>
        <begin position="153"/>
        <end position="173"/>
    </location>
</feature>
<organism evidence="2 3">
    <name type="scientific">Spiroplasma corruscae</name>
    <dbReference type="NCBI Taxonomy" id="216934"/>
    <lineage>
        <taxon>Bacteria</taxon>
        <taxon>Bacillati</taxon>
        <taxon>Mycoplasmatota</taxon>
        <taxon>Mollicutes</taxon>
        <taxon>Entomoplasmatales</taxon>
        <taxon>Spiroplasmataceae</taxon>
        <taxon>Spiroplasma</taxon>
    </lineage>
</organism>
<evidence type="ECO:0000313" key="3">
    <source>
        <dbReference type="Proteomes" id="UP000203229"/>
    </source>
</evidence>
<keyword evidence="1" id="KW-0472">Membrane</keyword>
<protein>
    <recommendedName>
        <fullName evidence="4">Pr6Pr family membrane protein</fullName>
    </recommendedName>
</protein>
<evidence type="ECO:0000256" key="1">
    <source>
        <dbReference type="SAM" id="Phobius"/>
    </source>
</evidence>
<name>A0A222EP82_9MOLU</name>
<feature type="transmembrane region" description="Helical" evidence="1">
    <location>
        <begin position="48"/>
        <end position="69"/>
    </location>
</feature>
<proteinExistence type="predicted"/>